<dbReference type="InterPro" id="IPR015421">
    <property type="entry name" value="PyrdxlP-dep_Trfase_major"/>
</dbReference>
<evidence type="ECO:0000259" key="5">
    <source>
        <dbReference type="Pfam" id="PF00266"/>
    </source>
</evidence>
<keyword evidence="2" id="KW-0663">Pyridoxal phosphate</keyword>
<dbReference type="InterPro" id="IPR015424">
    <property type="entry name" value="PyrdxlP-dep_Trfase"/>
</dbReference>
<dbReference type="SUPFAM" id="SSF53383">
    <property type="entry name" value="PLP-dependent transferases"/>
    <property type="match status" value="1"/>
</dbReference>
<evidence type="ECO:0000256" key="1">
    <source>
        <dbReference type="ARBA" id="ARBA00001933"/>
    </source>
</evidence>
<dbReference type="PROSITE" id="PS00595">
    <property type="entry name" value="AA_TRANSFER_CLASS_5"/>
    <property type="match status" value="1"/>
</dbReference>
<sequence length="374" mass="39084">MGARIHLNTAGAGLPAPAVLPVMTAYLAEEAEAGPYEAEAAHAKQLEHDVYGSLARLVGTDPAEIALFASATDAWCRVVCNLRLPTGSRIWCTPYEYAGNLIALQHLAARHGCTLEVVPTDPAGDLDLAWMATHLDDRVSLVSLVHMPSGAGIVLPVAEVGALLAGSRAVYVVDACQTTGQLPIDVRAIGCHLLTAAGRKFLRGPRGSGFAFVARSLWDHVEPQFHDLHVAEVSSLHDHRLTTGRATRFETSERNNAVVLGLLAAADHAASRPGGASAEVFSALLDAVASTPGARLLAPGGTRAGIVSFAHADVPSERITAALAEDGVTGWVALGSHTPLSLAGFARFVRLSVHHYTEVADVEVAAGALRRAVS</sequence>
<gene>
    <name evidence="6" type="ORF">UK23_32325</name>
</gene>
<organism evidence="6 7">
    <name type="scientific">Lentzea aerocolonigenes</name>
    <name type="common">Lechevalieria aerocolonigenes</name>
    <name type="synonym">Saccharothrix aerocolonigenes</name>
    <dbReference type="NCBI Taxonomy" id="68170"/>
    <lineage>
        <taxon>Bacteria</taxon>
        <taxon>Bacillati</taxon>
        <taxon>Actinomycetota</taxon>
        <taxon>Actinomycetes</taxon>
        <taxon>Pseudonocardiales</taxon>
        <taxon>Pseudonocardiaceae</taxon>
        <taxon>Lentzea</taxon>
    </lineage>
</organism>
<evidence type="ECO:0000256" key="2">
    <source>
        <dbReference type="ARBA" id="ARBA00022898"/>
    </source>
</evidence>
<evidence type="ECO:0000313" key="7">
    <source>
        <dbReference type="Proteomes" id="UP000033393"/>
    </source>
</evidence>
<dbReference type="AlphaFoldDB" id="A0A0F0GM59"/>
<dbReference type="Proteomes" id="UP000033393">
    <property type="component" value="Unassembled WGS sequence"/>
</dbReference>
<dbReference type="Gene3D" id="3.40.640.10">
    <property type="entry name" value="Type I PLP-dependent aspartate aminotransferase-like (Major domain)"/>
    <property type="match status" value="1"/>
</dbReference>
<dbReference type="EMBL" id="JYJG01000279">
    <property type="protein sequence ID" value="KJK43661.1"/>
    <property type="molecule type" value="Genomic_DNA"/>
</dbReference>
<proteinExistence type="inferred from homology"/>
<dbReference type="PANTHER" id="PTHR43586">
    <property type="entry name" value="CYSTEINE DESULFURASE"/>
    <property type="match status" value="1"/>
</dbReference>
<evidence type="ECO:0000313" key="6">
    <source>
        <dbReference type="EMBL" id="KJK43661.1"/>
    </source>
</evidence>
<name>A0A0F0GM59_LENAE</name>
<comment type="similarity">
    <text evidence="3">Belongs to the class-V pyridoxal-phosphate-dependent aminotransferase family.</text>
</comment>
<comment type="caution">
    <text evidence="6">The sequence shown here is derived from an EMBL/GenBank/DDBJ whole genome shotgun (WGS) entry which is preliminary data.</text>
</comment>
<comment type="cofactor">
    <cofactor evidence="1 4">
        <name>pyridoxal 5'-phosphate</name>
        <dbReference type="ChEBI" id="CHEBI:597326"/>
    </cofactor>
</comment>
<accession>A0A0F0GM59</accession>
<evidence type="ECO:0000256" key="3">
    <source>
        <dbReference type="RuleBase" id="RU004075"/>
    </source>
</evidence>
<dbReference type="InterPro" id="IPR015422">
    <property type="entry name" value="PyrdxlP-dep_Trfase_small"/>
</dbReference>
<keyword evidence="7" id="KW-1185">Reference proteome</keyword>
<dbReference type="InterPro" id="IPR020578">
    <property type="entry name" value="Aminotrans_V_PyrdxlP_BS"/>
</dbReference>
<protein>
    <recommendedName>
        <fullName evidence="5">Aminotransferase class V domain-containing protein</fullName>
    </recommendedName>
</protein>
<dbReference type="OrthoDB" id="9808002at2"/>
<dbReference type="PATRIC" id="fig|68170.10.peg.8327"/>
<dbReference type="Pfam" id="PF00266">
    <property type="entry name" value="Aminotran_5"/>
    <property type="match status" value="1"/>
</dbReference>
<evidence type="ECO:0000256" key="4">
    <source>
        <dbReference type="RuleBase" id="RU004504"/>
    </source>
</evidence>
<reference evidence="6 7" key="1">
    <citation type="submission" date="2015-02" db="EMBL/GenBank/DDBJ databases">
        <authorList>
            <person name="Ju K.-S."/>
            <person name="Doroghazi J.R."/>
            <person name="Metcalf W."/>
        </authorList>
    </citation>
    <scope>NUCLEOTIDE SEQUENCE [LARGE SCALE GENOMIC DNA]</scope>
    <source>
        <strain evidence="6 7">NRRL B-16140</strain>
    </source>
</reference>
<feature type="domain" description="Aminotransferase class V" evidence="5">
    <location>
        <begin position="10"/>
        <end position="363"/>
    </location>
</feature>
<dbReference type="Gene3D" id="3.90.1150.10">
    <property type="entry name" value="Aspartate Aminotransferase, domain 1"/>
    <property type="match status" value="1"/>
</dbReference>
<dbReference type="InterPro" id="IPR000192">
    <property type="entry name" value="Aminotrans_V_dom"/>
</dbReference>
<dbReference type="PANTHER" id="PTHR43586:SF24">
    <property type="entry name" value="BLR4730 PROTEIN"/>
    <property type="match status" value="1"/>
</dbReference>
<dbReference type="RefSeq" id="WP_045315496.1">
    <property type="nucleotide sequence ID" value="NZ_JYJG01000279.1"/>
</dbReference>